<gene>
    <name evidence="2" type="ORF">C0V82_11380</name>
</gene>
<feature type="short sequence motif" description="GXSXG" evidence="1">
    <location>
        <begin position="93"/>
        <end position="97"/>
    </location>
</feature>
<dbReference type="GO" id="GO:0016042">
    <property type="term" value="P:lipid catabolic process"/>
    <property type="evidence" value="ECO:0007669"/>
    <property type="project" value="UniProtKB-UniRule"/>
</dbReference>
<name>A0A2K9NCD7_9PROT</name>
<dbReference type="InterPro" id="IPR024282">
    <property type="entry name" value="DUF3376"/>
</dbReference>
<evidence type="ECO:0000313" key="3">
    <source>
        <dbReference type="Proteomes" id="UP000234752"/>
    </source>
</evidence>
<dbReference type="Gene3D" id="3.40.1090.10">
    <property type="entry name" value="Cytosolic phospholipase A2 catalytic domain"/>
    <property type="match status" value="1"/>
</dbReference>
<feature type="active site" description="Nucleophile" evidence="1">
    <location>
        <position position="95"/>
    </location>
</feature>
<dbReference type="PROSITE" id="PS51635">
    <property type="entry name" value="PNPLA"/>
    <property type="match status" value="1"/>
</dbReference>
<evidence type="ECO:0000313" key="2">
    <source>
        <dbReference type="EMBL" id="AUN30774.1"/>
    </source>
</evidence>
<dbReference type="InterPro" id="IPR019894">
    <property type="entry name" value="Patatin-related_protein"/>
</dbReference>
<evidence type="ECO:0000256" key="1">
    <source>
        <dbReference type="PROSITE-ProRule" id="PRU01161"/>
    </source>
</evidence>
<keyword evidence="3" id="KW-1185">Reference proteome</keyword>
<sequence length="801" mass="89235">MKEKELRIALVCYGGVSLAVYMHGVTKELWKLVRASQALHAGRNAHGNGHAGSFQAALAGDPRPFDTESIYFDLLRDLLPDLSLRVLIDVVAGASAGGINGVLLARALAHDLDLEPLTSLWLENADVTQLLTPDSRAGKWSKWFMRPVVWAMTQRLERLAPDAEVAEKLSLFVRSRWFRPPFDGKRLMEFLLDAAHAMGDSTKKPLASLLPRGLPLSLHVTVTDFHGYTTRIPAHDPPEILEREHRHRFTFRYRRTEGELDSDFKDGDVPGLVFAARASASYPGAFPPAQVRQMDRLLNERDERWEGRARFFERNFAEYRRQGADPEQASFIDGSVLNNKPFAAALSAIAGRPAYREVDRRIVYIDPKPAARVGLGGRPEAPGFFRTIRGALSDIPRNEPVRDELLAIAGRNARIERLRGLLDAARPRVTEQVSRVLGGPLPPAPTIEQIRHWRDQASAVAAQQAGFAFEAYLRLKIEGALEHLATLLSPCLGRADAGARPALLAALNDWARARGVLPDRLDFPPDGEKPAWVRFLRDFDIAFRGRRLRFLIRELNAIYPMVGEGEHADTRAPDLDEMKASLYSALERLPGLATDGLGLFNAGERIALNNLMRADGPVPSADTLDRVLPQLATVWKLEDQSAEIDEIFALMGLNYLGPAARRQIFEAYLGFAFWDVLTFSTSGWVELDEFHAIRVDRIAPPDARLLRRSGAPTDLRSARMNAFGGFFSRHDREHDYLLGRLHAAERVIDLVVDAGGITLSEARINGLKLRAFHTILVAEEKRLGKGNRALEQVRAWVEACG</sequence>
<dbReference type="Proteomes" id="UP000234752">
    <property type="component" value="Chromosome eg_1"/>
</dbReference>
<feature type="active site" description="Proton acceptor" evidence="1">
    <location>
        <position position="333"/>
    </location>
</feature>
<reference evidence="2 3" key="1">
    <citation type="submission" date="2017-12" db="EMBL/GenBank/DDBJ databases">
        <title>Genomes of bacteria within cyanobacterial aggregates.</title>
        <authorList>
            <person name="Cai H."/>
        </authorList>
    </citation>
    <scope>NUCLEOTIDE SEQUENCE [LARGE SCALE GENOMIC DNA]</scope>
    <source>
        <strain evidence="2 3">TH16</strain>
    </source>
</reference>
<dbReference type="Pfam" id="PF11856">
    <property type="entry name" value="DUF3376"/>
    <property type="match status" value="1"/>
</dbReference>
<keyword evidence="1" id="KW-0442">Lipid degradation</keyword>
<dbReference type="Pfam" id="PF01734">
    <property type="entry name" value="Patatin"/>
    <property type="match status" value="1"/>
</dbReference>
<accession>A0A2K9NCD7</accession>
<keyword evidence="1" id="KW-0443">Lipid metabolism</keyword>
<dbReference type="RefSeq" id="WP_102112448.1">
    <property type="nucleotide sequence ID" value="NZ_BMGN01000008.1"/>
</dbReference>
<protein>
    <submittedName>
        <fullName evidence="2">DUF3376 domain-containing protein</fullName>
    </submittedName>
</protein>
<dbReference type="NCBIfam" id="TIGR03607">
    <property type="entry name" value="patatin-like protein"/>
    <property type="match status" value="1"/>
</dbReference>
<keyword evidence="1" id="KW-0378">Hydrolase</keyword>
<dbReference type="KEGG" id="ncb:C0V82_11380"/>
<dbReference type="AlphaFoldDB" id="A0A2K9NCD7"/>
<dbReference type="EMBL" id="CP025611">
    <property type="protein sequence ID" value="AUN30774.1"/>
    <property type="molecule type" value="Genomic_DNA"/>
</dbReference>
<dbReference type="InterPro" id="IPR016035">
    <property type="entry name" value="Acyl_Trfase/lysoPLipase"/>
</dbReference>
<dbReference type="InterPro" id="IPR002641">
    <property type="entry name" value="PNPLA_dom"/>
</dbReference>
<organism evidence="2 3">
    <name type="scientific">Niveispirillum cyanobacteriorum</name>
    <dbReference type="NCBI Taxonomy" id="1612173"/>
    <lineage>
        <taxon>Bacteria</taxon>
        <taxon>Pseudomonadati</taxon>
        <taxon>Pseudomonadota</taxon>
        <taxon>Alphaproteobacteria</taxon>
        <taxon>Rhodospirillales</taxon>
        <taxon>Azospirillaceae</taxon>
        <taxon>Niveispirillum</taxon>
    </lineage>
</organism>
<dbReference type="OrthoDB" id="8728704at2"/>
<dbReference type="SUPFAM" id="SSF52151">
    <property type="entry name" value="FabD/lysophospholipase-like"/>
    <property type="match status" value="1"/>
</dbReference>
<dbReference type="GO" id="GO:0016787">
    <property type="term" value="F:hydrolase activity"/>
    <property type="evidence" value="ECO:0007669"/>
    <property type="project" value="UniProtKB-UniRule"/>
</dbReference>
<proteinExistence type="predicted"/>
<comment type="caution">
    <text evidence="1">Lacks conserved residue(s) required for the propagation of feature annotation.</text>
</comment>